<dbReference type="EMBL" id="QQBB01000020">
    <property type="protein sequence ID" value="RDI50489.1"/>
    <property type="molecule type" value="Genomic_DNA"/>
</dbReference>
<organism evidence="2 3">
    <name type="scientific">Microvirga subterranea</name>
    <dbReference type="NCBI Taxonomy" id="186651"/>
    <lineage>
        <taxon>Bacteria</taxon>
        <taxon>Pseudomonadati</taxon>
        <taxon>Pseudomonadota</taxon>
        <taxon>Alphaproteobacteria</taxon>
        <taxon>Hyphomicrobiales</taxon>
        <taxon>Methylobacteriaceae</taxon>
        <taxon>Microvirga</taxon>
    </lineage>
</organism>
<comment type="caution">
    <text evidence="2">The sequence shown here is derived from an EMBL/GenBank/DDBJ whole genome shotgun (WGS) entry which is preliminary data.</text>
</comment>
<accession>A0A370H2P7</accession>
<dbReference type="AlphaFoldDB" id="A0A370H2P7"/>
<proteinExistence type="predicted"/>
<dbReference type="Proteomes" id="UP000254925">
    <property type="component" value="Unassembled WGS sequence"/>
</dbReference>
<evidence type="ECO:0000256" key="1">
    <source>
        <dbReference type="SAM" id="SignalP"/>
    </source>
</evidence>
<feature type="chain" id="PRO_5016910552" evidence="1">
    <location>
        <begin position="19"/>
        <end position="59"/>
    </location>
</feature>
<gene>
    <name evidence="2" type="ORF">DES45_1208</name>
</gene>
<dbReference type="RefSeq" id="WP_147282498.1">
    <property type="nucleotide sequence ID" value="NZ_QQBB01000020.1"/>
</dbReference>
<reference evidence="2 3" key="1">
    <citation type="submission" date="2018-07" db="EMBL/GenBank/DDBJ databases">
        <title>Genomic Encyclopedia of Type Strains, Phase IV (KMG-IV): sequencing the most valuable type-strain genomes for metagenomic binning, comparative biology and taxonomic classification.</title>
        <authorList>
            <person name="Goeker M."/>
        </authorList>
    </citation>
    <scope>NUCLEOTIDE SEQUENCE [LARGE SCALE GENOMIC DNA]</scope>
    <source>
        <strain evidence="2 3">DSM 14364</strain>
    </source>
</reference>
<keyword evidence="3" id="KW-1185">Reference proteome</keyword>
<evidence type="ECO:0000313" key="3">
    <source>
        <dbReference type="Proteomes" id="UP000254925"/>
    </source>
</evidence>
<evidence type="ECO:0000313" key="2">
    <source>
        <dbReference type="EMBL" id="RDI50489.1"/>
    </source>
</evidence>
<sequence>MRLIPLLTAVVISGPTAAMDKTMMSAAESDPVRMAQLVATGKDRDNMFAFCSFFRHTNP</sequence>
<feature type="signal peptide" evidence="1">
    <location>
        <begin position="1"/>
        <end position="18"/>
    </location>
</feature>
<keyword evidence="1" id="KW-0732">Signal</keyword>
<name>A0A370H2P7_9HYPH</name>
<protein>
    <submittedName>
        <fullName evidence="2">Uncharacterized protein</fullName>
    </submittedName>
</protein>